<name>A0AAE1M8K6_9FABA</name>
<protein>
    <submittedName>
        <fullName evidence="2">Uncharacterized protein</fullName>
    </submittedName>
</protein>
<organism evidence="2 3">
    <name type="scientific">Acacia crassicarpa</name>
    <name type="common">northern wattle</name>
    <dbReference type="NCBI Taxonomy" id="499986"/>
    <lineage>
        <taxon>Eukaryota</taxon>
        <taxon>Viridiplantae</taxon>
        <taxon>Streptophyta</taxon>
        <taxon>Embryophyta</taxon>
        <taxon>Tracheophyta</taxon>
        <taxon>Spermatophyta</taxon>
        <taxon>Magnoliopsida</taxon>
        <taxon>eudicotyledons</taxon>
        <taxon>Gunneridae</taxon>
        <taxon>Pentapetalae</taxon>
        <taxon>rosids</taxon>
        <taxon>fabids</taxon>
        <taxon>Fabales</taxon>
        <taxon>Fabaceae</taxon>
        <taxon>Caesalpinioideae</taxon>
        <taxon>mimosoid clade</taxon>
        <taxon>Acacieae</taxon>
        <taxon>Acacia</taxon>
    </lineage>
</organism>
<gene>
    <name evidence="2" type="ORF">QN277_006344</name>
</gene>
<dbReference type="EMBL" id="JAWXYG010000012">
    <property type="protein sequence ID" value="KAK4256645.1"/>
    <property type="molecule type" value="Genomic_DNA"/>
</dbReference>
<keyword evidence="3" id="KW-1185">Reference proteome</keyword>
<feature type="transmembrane region" description="Helical" evidence="1">
    <location>
        <begin position="7"/>
        <end position="29"/>
    </location>
</feature>
<accession>A0AAE1M8K6</accession>
<comment type="caution">
    <text evidence="2">The sequence shown here is derived from an EMBL/GenBank/DDBJ whole genome shotgun (WGS) entry which is preliminary data.</text>
</comment>
<dbReference type="Proteomes" id="UP001293593">
    <property type="component" value="Unassembled WGS sequence"/>
</dbReference>
<keyword evidence="1" id="KW-1133">Transmembrane helix</keyword>
<feature type="transmembrane region" description="Helical" evidence="1">
    <location>
        <begin position="58"/>
        <end position="82"/>
    </location>
</feature>
<reference evidence="2" key="1">
    <citation type="submission" date="2023-10" db="EMBL/GenBank/DDBJ databases">
        <title>Chromosome-level genome of the transformable northern wattle, Acacia crassicarpa.</title>
        <authorList>
            <person name="Massaro I."/>
            <person name="Sinha N.R."/>
            <person name="Poethig S."/>
            <person name="Leichty A.R."/>
        </authorList>
    </citation>
    <scope>NUCLEOTIDE SEQUENCE</scope>
    <source>
        <strain evidence="2">Acra3RX</strain>
        <tissue evidence="2">Leaf</tissue>
    </source>
</reference>
<keyword evidence="1" id="KW-0472">Membrane</keyword>
<evidence type="ECO:0000313" key="2">
    <source>
        <dbReference type="EMBL" id="KAK4256645.1"/>
    </source>
</evidence>
<sequence>MGGRSDLISLVRILLPLSTGTHSVFFSLLKASNSGGYGEDWRSPPATSHNGGGSEYFLVLYSSFIIYALLGSYSSFTIYALLGSCSFLRFNFEFGFQNLC</sequence>
<dbReference type="AlphaFoldDB" id="A0AAE1M8K6"/>
<proteinExistence type="predicted"/>
<evidence type="ECO:0000313" key="3">
    <source>
        <dbReference type="Proteomes" id="UP001293593"/>
    </source>
</evidence>
<keyword evidence="1" id="KW-0812">Transmembrane</keyword>
<evidence type="ECO:0000256" key="1">
    <source>
        <dbReference type="SAM" id="Phobius"/>
    </source>
</evidence>